<dbReference type="PROSITE" id="PS50082">
    <property type="entry name" value="WD_REPEATS_2"/>
    <property type="match status" value="1"/>
</dbReference>
<comment type="caution">
    <text evidence="3">The sequence shown here is derived from an EMBL/GenBank/DDBJ whole genome shotgun (WGS) entry which is preliminary data.</text>
</comment>
<proteinExistence type="predicted"/>
<sequence>MIVTPCRYMDYKHRYLRLLSLEWFLGKPLHDEESTIIHRYAFAENPPVFKYSEFIARLDSEHLTCSEDNVYHIIRRRRLPGHVTASHGEPVLCCGYSEELRQVVSCSEGSVIKVWDFDTGHQVFEFREAQGPSAVTCMTFDLQGMSYVISAGWNRKIDIYTFEAQITKLITMAVGAVLYAAEGAGFIYVYDIQNLSPDPVPPTGLCH</sequence>
<keyword evidence="1" id="KW-0677">Repeat</keyword>
<dbReference type="OrthoDB" id="5980302at2759"/>
<dbReference type="AlphaFoldDB" id="A0A9Q0IB15"/>
<feature type="repeat" description="WD" evidence="2">
    <location>
        <begin position="84"/>
        <end position="125"/>
    </location>
</feature>
<keyword evidence="2" id="KW-0853">WD repeat</keyword>
<name>A0A9Q0IB15_9TELE</name>
<dbReference type="SUPFAM" id="SSF50978">
    <property type="entry name" value="WD40 repeat-like"/>
    <property type="match status" value="1"/>
</dbReference>
<dbReference type="InterPro" id="IPR051242">
    <property type="entry name" value="WD-EF-hand_domain"/>
</dbReference>
<evidence type="ECO:0000313" key="4">
    <source>
        <dbReference type="Proteomes" id="UP001148018"/>
    </source>
</evidence>
<dbReference type="InterPro" id="IPR001680">
    <property type="entry name" value="WD40_rpt"/>
</dbReference>
<evidence type="ECO:0000313" key="3">
    <source>
        <dbReference type="EMBL" id="KAJ3591328.1"/>
    </source>
</evidence>
<organism evidence="3 4">
    <name type="scientific">Muraenolepis orangiensis</name>
    <name type="common">Patagonian moray cod</name>
    <dbReference type="NCBI Taxonomy" id="630683"/>
    <lineage>
        <taxon>Eukaryota</taxon>
        <taxon>Metazoa</taxon>
        <taxon>Chordata</taxon>
        <taxon>Craniata</taxon>
        <taxon>Vertebrata</taxon>
        <taxon>Euteleostomi</taxon>
        <taxon>Actinopterygii</taxon>
        <taxon>Neopterygii</taxon>
        <taxon>Teleostei</taxon>
        <taxon>Neoteleostei</taxon>
        <taxon>Acanthomorphata</taxon>
        <taxon>Zeiogadaria</taxon>
        <taxon>Gadariae</taxon>
        <taxon>Gadiformes</taxon>
        <taxon>Muraenolepidoidei</taxon>
        <taxon>Muraenolepididae</taxon>
        <taxon>Muraenolepis</taxon>
    </lineage>
</organism>
<dbReference type="EMBL" id="JANIIK010000114">
    <property type="protein sequence ID" value="KAJ3591328.1"/>
    <property type="molecule type" value="Genomic_DNA"/>
</dbReference>
<dbReference type="SMART" id="SM00320">
    <property type="entry name" value="WD40"/>
    <property type="match status" value="2"/>
</dbReference>
<accession>A0A9Q0IB15</accession>
<reference evidence="3" key="1">
    <citation type="submission" date="2022-07" db="EMBL/GenBank/DDBJ databases">
        <title>Chromosome-level genome of Muraenolepis orangiensis.</title>
        <authorList>
            <person name="Kim J."/>
        </authorList>
    </citation>
    <scope>NUCLEOTIDE SEQUENCE</scope>
    <source>
        <strain evidence="3">KU_S4_2022</strain>
        <tissue evidence="3">Muscle</tissue>
    </source>
</reference>
<dbReference type="Proteomes" id="UP001148018">
    <property type="component" value="Unassembled WGS sequence"/>
</dbReference>
<dbReference type="PANTHER" id="PTHR44324">
    <property type="entry name" value="WD40 REPEAT DOMAIN 95"/>
    <property type="match status" value="1"/>
</dbReference>
<dbReference type="PANTHER" id="PTHR44324:SF4">
    <property type="entry name" value="WD40 REPEAT DOMAIN 95"/>
    <property type="match status" value="1"/>
</dbReference>
<dbReference type="InterPro" id="IPR015943">
    <property type="entry name" value="WD40/YVTN_repeat-like_dom_sf"/>
</dbReference>
<dbReference type="Gene3D" id="2.130.10.10">
    <property type="entry name" value="YVTN repeat-like/Quinoprotein amine dehydrogenase"/>
    <property type="match status" value="1"/>
</dbReference>
<keyword evidence="4" id="KW-1185">Reference proteome</keyword>
<protein>
    <submittedName>
        <fullName evidence="3">Uncharacterized protein</fullName>
    </submittedName>
</protein>
<evidence type="ECO:0000256" key="2">
    <source>
        <dbReference type="PROSITE-ProRule" id="PRU00221"/>
    </source>
</evidence>
<dbReference type="InterPro" id="IPR036322">
    <property type="entry name" value="WD40_repeat_dom_sf"/>
</dbReference>
<gene>
    <name evidence="3" type="ORF">NHX12_009274</name>
</gene>
<dbReference type="Pfam" id="PF00400">
    <property type="entry name" value="WD40"/>
    <property type="match status" value="1"/>
</dbReference>
<evidence type="ECO:0000256" key="1">
    <source>
        <dbReference type="ARBA" id="ARBA00022737"/>
    </source>
</evidence>